<keyword evidence="2" id="KW-0378">Hydrolase</keyword>
<dbReference type="EMBL" id="SSOB01000001">
    <property type="protein sequence ID" value="THF84714.1"/>
    <property type="molecule type" value="Genomic_DNA"/>
</dbReference>
<reference evidence="4 5" key="1">
    <citation type="submission" date="2019-04" db="EMBL/GenBank/DDBJ databases">
        <title>Cohnella sp. nov. isolated from preserved vegetables.</title>
        <authorList>
            <person name="Lin S.-Y."/>
            <person name="Hung M.-H."/>
            <person name="Young C.-C."/>
        </authorList>
    </citation>
    <scope>NUCLEOTIDE SEQUENCE [LARGE SCALE GENOMIC DNA]</scope>
    <source>
        <strain evidence="4 5">CC-MHH1044</strain>
    </source>
</reference>
<comment type="similarity">
    <text evidence="1">Belongs to the sulfatase family.</text>
</comment>
<evidence type="ECO:0000256" key="1">
    <source>
        <dbReference type="ARBA" id="ARBA00008779"/>
    </source>
</evidence>
<evidence type="ECO:0000313" key="5">
    <source>
        <dbReference type="Proteomes" id="UP000310636"/>
    </source>
</evidence>
<dbReference type="InterPro" id="IPR050738">
    <property type="entry name" value="Sulfatase"/>
</dbReference>
<dbReference type="PANTHER" id="PTHR42693">
    <property type="entry name" value="ARYLSULFATASE FAMILY MEMBER"/>
    <property type="match status" value="1"/>
</dbReference>
<evidence type="ECO:0000259" key="3">
    <source>
        <dbReference type="Pfam" id="PF00884"/>
    </source>
</evidence>
<dbReference type="Gene3D" id="3.40.720.10">
    <property type="entry name" value="Alkaline Phosphatase, subunit A"/>
    <property type="match status" value="1"/>
</dbReference>
<organism evidence="4 5">
    <name type="scientific">Cohnella fermenti</name>
    <dbReference type="NCBI Taxonomy" id="2565925"/>
    <lineage>
        <taxon>Bacteria</taxon>
        <taxon>Bacillati</taxon>
        <taxon>Bacillota</taxon>
        <taxon>Bacilli</taxon>
        <taxon>Bacillales</taxon>
        <taxon>Paenibacillaceae</taxon>
        <taxon>Cohnella</taxon>
    </lineage>
</organism>
<name>A0A4S4C9L4_9BACL</name>
<comment type="caution">
    <text evidence="4">The sequence shown here is derived from an EMBL/GenBank/DDBJ whole genome shotgun (WGS) entry which is preliminary data.</text>
</comment>
<dbReference type="GO" id="GO:0004065">
    <property type="term" value="F:arylsulfatase activity"/>
    <property type="evidence" value="ECO:0007669"/>
    <property type="project" value="TreeGrafter"/>
</dbReference>
<dbReference type="AlphaFoldDB" id="A0A4S4C9L4"/>
<dbReference type="InterPro" id="IPR000917">
    <property type="entry name" value="Sulfatase_N"/>
</dbReference>
<dbReference type="InterPro" id="IPR017850">
    <property type="entry name" value="Alkaline_phosphatase_core_sf"/>
</dbReference>
<protein>
    <recommendedName>
        <fullName evidence="3">Sulfatase N-terminal domain-containing protein</fullName>
    </recommendedName>
</protein>
<proteinExistence type="inferred from homology"/>
<evidence type="ECO:0000256" key="2">
    <source>
        <dbReference type="ARBA" id="ARBA00022801"/>
    </source>
</evidence>
<gene>
    <name evidence="4" type="ORF">E6C55_00615</name>
</gene>
<dbReference type="Pfam" id="PF00884">
    <property type="entry name" value="Sulfatase"/>
    <property type="match status" value="1"/>
</dbReference>
<dbReference type="PANTHER" id="PTHR42693:SF53">
    <property type="entry name" value="ENDO-4-O-SULFATASE"/>
    <property type="match status" value="1"/>
</dbReference>
<dbReference type="OrthoDB" id="9762324at2"/>
<accession>A0A4S4C9L4</accession>
<keyword evidence="5" id="KW-1185">Reference proteome</keyword>
<feature type="domain" description="Sulfatase N-terminal" evidence="3">
    <location>
        <begin position="12"/>
        <end position="388"/>
    </location>
</feature>
<dbReference type="Proteomes" id="UP000310636">
    <property type="component" value="Unassembled WGS sequence"/>
</dbReference>
<dbReference type="CDD" id="cd16033">
    <property type="entry name" value="sulfatase_like"/>
    <property type="match status" value="1"/>
</dbReference>
<sequence>MTSTDKAATSRPNILFIQTDQQRTDTLSAYGGSVCRTPYLDELAEESVIFDNAYTSCPVCTPARASIQTGLYPFKHGMQTNGYGMGSMVQELPDTPRLLSRRLEGEEISLGYTGKWHLGTSGPEERYSANNLAYIRFPELTAGIRSLPTDVGYEGDDFGGHGLGGMHYPEFQAYLKERGLEWSLINKVSGHFENHFSAELTTPVEGTVEYYLVDRAIQHIDRFRERGKPFFFSLNFWGPHEPYIAPTKHLDQYRDVEIPPWPNFGDDGIGKPSIHRVKQGSSQWEDFVPHIRHYYAFMSSIDEQIGRLLDFLKARGLYDNTIIVFTADHGESLGIHGGLCDKSFYMYEETCRIPLLVKPAAGMGSPRREARFVGTCDIHATLLDLAGAGEPSAGSDGRSFAPMLQGEAPSDWPDCIVTEGAGLENLMYTQRMLRRGRFKYVFNCGDTDELYDLESDPHELVNLIDDPGSRDDANEMKRALAEWMVRHEDGLLKQFSRLRLVNGMK</sequence>
<evidence type="ECO:0000313" key="4">
    <source>
        <dbReference type="EMBL" id="THF84714.1"/>
    </source>
</evidence>
<dbReference type="SUPFAM" id="SSF53649">
    <property type="entry name" value="Alkaline phosphatase-like"/>
    <property type="match status" value="1"/>
</dbReference>